<name>A0ABM9AZB0_9BACT</name>
<dbReference type="InterPro" id="IPR045275">
    <property type="entry name" value="MscS_archaea/bacteria_type"/>
</dbReference>
<evidence type="ECO:0000313" key="2">
    <source>
        <dbReference type="EMBL" id="CAH0999549.1"/>
    </source>
</evidence>
<dbReference type="PANTHER" id="PTHR30221">
    <property type="entry name" value="SMALL-CONDUCTANCE MECHANOSENSITIVE CHANNEL"/>
    <property type="match status" value="1"/>
</dbReference>
<dbReference type="EMBL" id="CAKLPZ010000001">
    <property type="protein sequence ID" value="CAH0999549.1"/>
    <property type="molecule type" value="Genomic_DNA"/>
</dbReference>
<reference evidence="2" key="1">
    <citation type="submission" date="2021-12" db="EMBL/GenBank/DDBJ databases">
        <authorList>
            <person name="Rodrigo-Torres L."/>
            <person name="Arahal R. D."/>
            <person name="Lucena T."/>
        </authorList>
    </citation>
    <scope>NUCLEOTIDE SEQUENCE</scope>
    <source>
        <strain evidence="2">CECT 8419</strain>
    </source>
</reference>
<dbReference type="InterPro" id="IPR008910">
    <property type="entry name" value="MSC_TM_helix"/>
</dbReference>
<feature type="transmembrane region" description="Helical" evidence="1">
    <location>
        <begin position="25"/>
        <end position="47"/>
    </location>
</feature>
<keyword evidence="1" id="KW-0812">Transmembrane</keyword>
<feature type="transmembrane region" description="Helical" evidence="1">
    <location>
        <begin position="88"/>
        <end position="108"/>
    </location>
</feature>
<accession>A0ABM9AZB0</accession>
<dbReference type="Gene3D" id="1.10.287.1260">
    <property type="match status" value="2"/>
</dbReference>
<dbReference type="Proteomes" id="UP000837803">
    <property type="component" value="Unassembled WGS sequence"/>
</dbReference>
<evidence type="ECO:0000313" key="3">
    <source>
        <dbReference type="Proteomes" id="UP000837803"/>
    </source>
</evidence>
<dbReference type="RefSeq" id="WP_238749729.1">
    <property type="nucleotide sequence ID" value="NZ_CAKLPZ010000001.1"/>
</dbReference>
<evidence type="ECO:0000256" key="1">
    <source>
        <dbReference type="SAM" id="Phobius"/>
    </source>
</evidence>
<organism evidence="2 3">
    <name type="scientific">Neolewinella maritima</name>
    <dbReference type="NCBI Taxonomy" id="1383882"/>
    <lineage>
        <taxon>Bacteria</taxon>
        <taxon>Pseudomonadati</taxon>
        <taxon>Bacteroidota</taxon>
        <taxon>Saprospiria</taxon>
        <taxon>Saprospirales</taxon>
        <taxon>Lewinellaceae</taxon>
        <taxon>Neolewinella</taxon>
    </lineage>
</organism>
<feature type="transmembrane region" description="Helical" evidence="1">
    <location>
        <begin position="120"/>
        <end position="138"/>
    </location>
</feature>
<dbReference type="Pfam" id="PF05552">
    <property type="entry name" value="MS_channel_1st_1"/>
    <property type="match status" value="2"/>
</dbReference>
<keyword evidence="3" id="KW-1185">Reference proteome</keyword>
<protein>
    <recommendedName>
        <fullName evidence="4">Mechanosensitive ion channel</fullName>
    </recommendedName>
</protein>
<keyword evidence="1" id="KW-0472">Membrane</keyword>
<gene>
    <name evidence="2" type="ORF">LEM8419_00849</name>
</gene>
<proteinExistence type="predicted"/>
<keyword evidence="1" id="KW-1133">Transmembrane helix</keyword>
<sequence>MNESSGYTYLFLDSLEGMARSALAVLPRLLAAVFILLVGWLIARLLARGLARVLRATRFDRLAERSGITDLLHKASVQDSASVLLGRLLYYLLMLIVVITAADTVGWTAVSTEISKLLAYLPRLLSALIFFVVGFYIATFIRDVIRGATSSLGISAGRIVSSVVYYLLLVIVTLTALEQGGVDTSIITSNMLVIVGAIMLAAAIAYGLASRHVLTNILAGYFTRRTVRVGQLVEVDGQRGRITAMSGLSITLQVSPTETLILPTQLFITHPVLVVEDPAA</sequence>
<evidence type="ECO:0008006" key="4">
    <source>
        <dbReference type="Google" id="ProtNLM"/>
    </source>
</evidence>
<comment type="caution">
    <text evidence="2">The sequence shown here is derived from an EMBL/GenBank/DDBJ whole genome shotgun (WGS) entry which is preliminary data.</text>
</comment>
<feature type="transmembrane region" description="Helical" evidence="1">
    <location>
        <begin position="159"/>
        <end position="177"/>
    </location>
</feature>
<dbReference type="PANTHER" id="PTHR30221:SF1">
    <property type="entry name" value="SMALL-CONDUCTANCE MECHANOSENSITIVE CHANNEL"/>
    <property type="match status" value="1"/>
</dbReference>
<feature type="transmembrane region" description="Helical" evidence="1">
    <location>
        <begin position="189"/>
        <end position="209"/>
    </location>
</feature>